<evidence type="ECO:0000259" key="2">
    <source>
        <dbReference type="Pfam" id="PF07811"/>
    </source>
</evidence>
<dbReference type="Proteomes" id="UP000617145">
    <property type="component" value="Unassembled WGS sequence"/>
</dbReference>
<evidence type="ECO:0000313" key="4">
    <source>
        <dbReference type="Proteomes" id="UP000617145"/>
    </source>
</evidence>
<dbReference type="AlphaFoldDB" id="A0A8J2ZGJ5"/>
<evidence type="ECO:0000256" key="1">
    <source>
        <dbReference type="SAM" id="Phobius"/>
    </source>
</evidence>
<sequence>MYGRSKTRKFLKTFSREDDGAFTLEMVIWSPLILGAILLILDFAFLMTVDAGMWHASRDTARALSTHRIRPDEAEEYMRGRLQYLRDDYDINIDVSRSEVVASVALDTTDAALTPVIGRYVVGTLNARVAMMREPE</sequence>
<reference evidence="3" key="1">
    <citation type="journal article" date="2014" name="Int. J. Syst. Evol. Microbiol.">
        <title>Complete genome sequence of Corynebacterium casei LMG S-19264T (=DSM 44701T), isolated from a smear-ripened cheese.</title>
        <authorList>
            <consortium name="US DOE Joint Genome Institute (JGI-PGF)"/>
            <person name="Walter F."/>
            <person name="Albersmeier A."/>
            <person name="Kalinowski J."/>
            <person name="Ruckert C."/>
        </authorList>
    </citation>
    <scope>NUCLEOTIDE SEQUENCE</scope>
    <source>
        <strain evidence="3">CGMCC 1.15762</strain>
    </source>
</reference>
<feature type="transmembrane region" description="Helical" evidence="1">
    <location>
        <begin position="28"/>
        <end position="49"/>
    </location>
</feature>
<accession>A0A8J2ZGJ5</accession>
<dbReference type="EMBL" id="BMJV01000001">
    <property type="protein sequence ID" value="GGG61466.1"/>
    <property type="molecule type" value="Genomic_DNA"/>
</dbReference>
<keyword evidence="1" id="KW-0812">Transmembrane</keyword>
<dbReference type="Pfam" id="PF07811">
    <property type="entry name" value="TadE"/>
    <property type="match status" value="1"/>
</dbReference>
<dbReference type="InterPro" id="IPR012495">
    <property type="entry name" value="TadE-like_dom"/>
</dbReference>
<keyword evidence="1" id="KW-0472">Membrane</keyword>
<proteinExistence type="predicted"/>
<protein>
    <recommendedName>
        <fullName evidence="2">TadE-like domain-containing protein</fullName>
    </recommendedName>
</protein>
<comment type="caution">
    <text evidence="3">The sequence shown here is derived from an EMBL/GenBank/DDBJ whole genome shotgun (WGS) entry which is preliminary data.</text>
</comment>
<dbReference type="RefSeq" id="WP_188788381.1">
    <property type="nucleotide sequence ID" value="NZ_BMJV01000001.1"/>
</dbReference>
<keyword evidence="4" id="KW-1185">Reference proteome</keyword>
<feature type="domain" description="TadE-like" evidence="2">
    <location>
        <begin position="20"/>
        <end position="62"/>
    </location>
</feature>
<keyword evidence="1" id="KW-1133">Transmembrane helix</keyword>
<name>A0A8J2ZGJ5_9RHOB</name>
<evidence type="ECO:0000313" key="3">
    <source>
        <dbReference type="EMBL" id="GGG61466.1"/>
    </source>
</evidence>
<organism evidence="3 4">
    <name type="scientific">Salipiger pallidus</name>
    <dbReference type="NCBI Taxonomy" id="1775170"/>
    <lineage>
        <taxon>Bacteria</taxon>
        <taxon>Pseudomonadati</taxon>
        <taxon>Pseudomonadota</taxon>
        <taxon>Alphaproteobacteria</taxon>
        <taxon>Rhodobacterales</taxon>
        <taxon>Roseobacteraceae</taxon>
        <taxon>Salipiger</taxon>
    </lineage>
</organism>
<reference evidence="3" key="2">
    <citation type="submission" date="2020-09" db="EMBL/GenBank/DDBJ databases">
        <authorList>
            <person name="Sun Q."/>
            <person name="Zhou Y."/>
        </authorList>
    </citation>
    <scope>NUCLEOTIDE SEQUENCE</scope>
    <source>
        <strain evidence="3">CGMCC 1.15762</strain>
    </source>
</reference>
<gene>
    <name evidence="3" type="ORF">GCM10011415_04460</name>
</gene>